<keyword evidence="2" id="KW-0081">Bacteriolytic enzyme</keyword>
<protein>
    <submittedName>
        <fullName evidence="3">Uncharacterized protein</fullName>
    </submittedName>
</protein>
<keyword evidence="1" id="KW-0929">Antimicrobial</keyword>
<keyword evidence="4" id="KW-1185">Reference proteome</keyword>
<dbReference type="RefSeq" id="WP_136546252.1">
    <property type="nucleotide sequence ID" value="NZ_CP031093.1"/>
</dbReference>
<dbReference type="InterPro" id="IPR023347">
    <property type="entry name" value="Lysozyme_dom_sf"/>
</dbReference>
<dbReference type="AlphaFoldDB" id="A0A4P7XED1"/>
<evidence type="ECO:0000313" key="3">
    <source>
        <dbReference type="EMBL" id="QCF24744.1"/>
    </source>
</evidence>
<evidence type="ECO:0000256" key="2">
    <source>
        <dbReference type="ARBA" id="ARBA00022638"/>
    </source>
</evidence>
<organism evidence="3 4">
    <name type="scientific">Hydrocarboniclastica marina</name>
    <dbReference type="NCBI Taxonomy" id="2259620"/>
    <lineage>
        <taxon>Bacteria</taxon>
        <taxon>Pseudomonadati</taxon>
        <taxon>Pseudomonadota</taxon>
        <taxon>Gammaproteobacteria</taxon>
        <taxon>Alteromonadales</taxon>
        <taxon>Alteromonadaceae</taxon>
        <taxon>Hydrocarboniclastica</taxon>
    </lineage>
</organism>
<dbReference type="EMBL" id="CP031093">
    <property type="protein sequence ID" value="QCF24744.1"/>
    <property type="molecule type" value="Genomic_DNA"/>
</dbReference>
<evidence type="ECO:0000313" key="4">
    <source>
        <dbReference type="Proteomes" id="UP000298049"/>
    </source>
</evidence>
<reference evidence="3 4" key="1">
    <citation type="submission" date="2018-07" db="EMBL/GenBank/DDBJ databases">
        <title>Marsedoiliclastica nanhaica gen. nov. sp. nov., a novel marine hydrocarbonoclastic bacterium isolated from an in-situ enriched hydrocarbon-degrading consortium in deep-sea sediment.</title>
        <authorList>
            <person name="Dong C."/>
            <person name="Ma T."/>
            <person name="Liu R."/>
            <person name="Shao Z."/>
        </authorList>
    </citation>
    <scope>NUCLEOTIDE SEQUENCE [LARGE SCALE GENOMIC DNA]</scope>
    <source>
        <strain evidence="4">soil36-7</strain>
    </source>
</reference>
<accession>A0A4P7XED1</accession>
<evidence type="ECO:0000256" key="1">
    <source>
        <dbReference type="ARBA" id="ARBA00022529"/>
    </source>
</evidence>
<dbReference type="Gene3D" id="1.10.530.40">
    <property type="match status" value="1"/>
</dbReference>
<dbReference type="Proteomes" id="UP000298049">
    <property type="component" value="Chromosome"/>
</dbReference>
<dbReference type="KEGG" id="hmi:soil367_01545"/>
<gene>
    <name evidence="3" type="ORF">soil367_01545</name>
</gene>
<name>A0A4P7XED1_9ALTE</name>
<dbReference type="GO" id="GO:0042742">
    <property type="term" value="P:defense response to bacterium"/>
    <property type="evidence" value="ECO:0007669"/>
    <property type="project" value="UniProtKB-KW"/>
</dbReference>
<proteinExistence type="predicted"/>
<dbReference type="OrthoDB" id="9801383at2"/>
<sequence length="288" mass="31667">MNFVLHGTVGPSGQNHPEDVRLVRALLNVHRRRVNNPVLPIWATTDPELFAAIARFQVAQGASVASGTVAPQGGAWQGLLTSLAASRTVLSVVPPARGRLTWDAEGQEGGRFHSRVLHVRTASSGLTLGRGYDFREHSRVEVQQQLTHAGVDPSDAASLSGGARLVGHAAERFIVNSDLLDFEVSPGCQLRLFEAVYAEMENDVQQICAARDVVVTYGAIDWRQLDARIKETLVDLRCRGDYTEASRRHIQAHVARNDLSAFARTMSDRAIWAAVPSDRFERRKQFLA</sequence>
<dbReference type="GO" id="GO:0003796">
    <property type="term" value="F:lysozyme activity"/>
    <property type="evidence" value="ECO:0007669"/>
    <property type="project" value="InterPro"/>
</dbReference>
<dbReference type="GO" id="GO:0031640">
    <property type="term" value="P:killing of cells of another organism"/>
    <property type="evidence" value="ECO:0007669"/>
    <property type="project" value="UniProtKB-KW"/>
</dbReference>